<evidence type="ECO:0000313" key="8">
    <source>
        <dbReference type="EMBL" id="MDW5598521.1"/>
    </source>
</evidence>
<evidence type="ECO:0000256" key="1">
    <source>
        <dbReference type="ARBA" id="ARBA00003907"/>
    </source>
</evidence>
<evidence type="ECO:0000313" key="9">
    <source>
        <dbReference type="Proteomes" id="UP001284601"/>
    </source>
</evidence>
<dbReference type="GO" id="GO:0032259">
    <property type="term" value="P:methylation"/>
    <property type="evidence" value="ECO:0007669"/>
    <property type="project" value="UniProtKB-KW"/>
</dbReference>
<keyword evidence="4 8" id="KW-0808">Transferase</keyword>
<comment type="similarity">
    <text evidence="2 6">Belongs to the UPF0677 family.</text>
</comment>
<evidence type="ECO:0000256" key="5">
    <source>
        <dbReference type="ARBA" id="ARBA00022691"/>
    </source>
</evidence>
<evidence type="ECO:0000256" key="7">
    <source>
        <dbReference type="SAM" id="MobiDB-lite"/>
    </source>
</evidence>
<evidence type="ECO:0000256" key="3">
    <source>
        <dbReference type="ARBA" id="ARBA00022603"/>
    </source>
</evidence>
<dbReference type="SUPFAM" id="SSF53335">
    <property type="entry name" value="S-adenosyl-L-methionine-dependent methyltransferases"/>
    <property type="match status" value="1"/>
</dbReference>
<sequence>MLSQRSSGEDAGSPAPPAVAACDAPAPLPAVAATAVAIARERAAESVGDDRLFADPLAARFAAAADRPGEPAPPPLGEMVPVMRGYVALRTRAFDDALLVSGCRQVVLLAAGLDARAFRLPWPAGTALFELDVPELVAFKEPLVEEAATCARTVLAVDLRDDWRAPLLAAGFDPAAPTAWLAEGLLMYLSPAENDALLRTVGELSAPGSVLLAEHVPTAGTRPPETDEEGHVLDAGGASWRSTLDDPIAWLAGHGWAAAAIDAAALATSLDRPLPPVLDRAAVGDACAWLLQATRSSPRPLPSIP</sequence>
<dbReference type="InterPro" id="IPR007213">
    <property type="entry name" value="Ppm1/Ppm2/Tcmp"/>
</dbReference>
<comment type="caution">
    <text evidence="8">The sequence shown here is derived from an EMBL/GenBank/DDBJ whole genome shotgun (WGS) entry which is preliminary data.</text>
</comment>
<name>A0ABU4HYV5_9ACTN</name>
<evidence type="ECO:0000256" key="2">
    <source>
        <dbReference type="ARBA" id="ARBA00008138"/>
    </source>
</evidence>
<accession>A0ABU4HYV5</accession>
<dbReference type="GO" id="GO:0008168">
    <property type="term" value="F:methyltransferase activity"/>
    <property type="evidence" value="ECO:0007669"/>
    <property type="project" value="UniProtKB-KW"/>
</dbReference>
<gene>
    <name evidence="8" type="ORF">R7226_29440</name>
</gene>
<comment type="function">
    <text evidence="1 6">Exhibits S-adenosyl-L-methionine-dependent methyltransferase activity.</text>
</comment>
<dbReference type="InterPro" id="IPR029063">
    <property type="entry name" value="SAM-dependent_MTases_sf"/>
</dbReference>
<dbReference type="Pfam" id="PF04072">
    <property type="entry name" value="LCM"/>
    <property type="match status" value="1"/>
</dbReference>
<keyword evidence="5 6" id="KW-0949">S-adenosyl-L-methionine</keyword>
<evidence type="ECO:0000256" key="4">
    <source>
        <dbReference type="ARBA" id="ARBA00022679"/>
    </source>
</evidence>
<dbReference type="EC" id="2.1.1.-" evidence="6"/>
<keyword evidence="3 6" id="KW-0489">Methyltransferase</keyword>
<evidence type="ECO:0000256" key="6">
    <source>
        <dbReference type="RuleBase" id="RU362030"/>
    </source>
</evidence>
<dbReference type="InterPro" id="IPR011610">
    <property type="entry name" value="SAM_mthyl_Trfase_ML2640-like"/>
</dbReference>
<dbReference type="PROSITE" id="PS51257">
    <property type="entry name" value="PROKAR_LIPOPROTEIN"/>
    <property type="match status" value="1"/>
</dbReference>
<dbReference type="PANTHER" id="PTHR43619:SF2">
    <property type="entry name" value="S-ADENOSYL-L-METHIONINE-DEPENDENT METHYLTRANSFERASES SUPERFAMILY PROTEIN"/>
    <property type="match status" value="1"/>
</dbReference>
<dbReference type="PANTHER" id="PTHR43619">
    <property type="entry name" value="S-ADENOSYL-L-METHIONINE-DEPENDENT METHYLTRANSFERASE YKTD-RELATED"/>
    <property type="match status" value="1"/>
</dbReference>
<proteinExistence type="inferred from homology"/>
<dbReference type="RefSeq" id="WP_318601050.1">
    <property type="nucleotide sequence ID" value="NZ_JAWSTH010000148.1"/>
</dbReference>
<dbReference type="Proteomes" id="UP001284601">
    <property type="component" value="Unassembled WGS sequence"/>
</dbReference>
<feature type="region of interest" description="Disordered" evidence="7">
    <location>
        <begin position="1"/>
        <end position="20"/>
    </location>
</feature>
<dbReference type="NCBIfam" id="TIGR00027">
    <property type="entry name" value="mthyl_TIGR00027"/>
    <property type="match status" value="1"/>
</dbReference>
<protein>
    <recommendedName>
        <fullName evidence="6">S-adenosyl-L-methionine-dependent methyltransferase</fullName>
        <ecNumber evidence="6">2.1.1.-</ecNumber>
    </recommendedName>
</protein>
<dbReference type="EMBL" id="JAWSTH010000148">
    <property type="protein sequence ID" value="MDW5598521.1"/>
    <property type="molecule type" value="Genomic_DNA"/>
</dbReference>
<dbReference type="Gene3D" id="3.40.50.150">
    <property type="entry name" value="Vaccinia Virus protein VP39"/>
    <property type="match status" value="1"/>
</dbReference>
<keyword evidence="9" id="KW-1185">Reference proteome</keyword>
<organism evidence="8 9">
    <name type="scientific">Conexibacter stalactiti</name>
    <dbReference type="NCBI Taxonomy" id="1940611"/>
    <lineage>
        <taxon>Bacteria</taxon>
        <taxon>Bacillati</taxon>
        <taxon>Actinomycetota</taxon>
        <taxon>Thermoleophilia</taxon>
        <taxon>Solirubrobacterales</taxon>
        <taxon>Conexibacteraceae</taxon>
        <taxon>Conexibacter</taxon>
    </lineage>
</organism>
<reference evidence="9" key="1">
    <citation type="submission" date="2023-07" db="EMBL/GenBank/DDBJ databases">
        <title>Conexibacter stalactiti sp. nov., isolated from stalactites in a lava cave and emended description of the genus Conexibacter.</title>
        <authorList>
            <person name="Lee S.D."/>
        </authorList>
    </citation>
    <scope>NUCLEOTIDE SEQUENCE [LARGE SCALE GENOMIC DNA]</scope>
    <source>
        <strain evidence="9">KCTC 39840</strain>
    </source>
</reference>